<proteinExistence type="predicted"/>
<gene>
    <name evidence="1" type="ORF">LCGC14_1658820</name>
</gene>
<protein>
    <submittedName>
        <fullName evidence="1">Uncharacterized protein</fullName>
    </submittedName>
</protein>
<reference evidence="1" key="1">
    <citation type="journal article" date="2015" name="Nature">
        <title>Complex archaea that bridge the gap between prokaryotes and eukaryotes.</title>
        <authorList>
            <person name="Spang A."/>
            <person name="Saw J.H."/>
            <person name="Jorgensen S.L."/>
            <person name="Zaremba-Niedzwiedzka K."/>
            <person name="Martijn J."/>
            <person name="Lind A.E."/>
            <person name="van Eijk R."/>
            <person name="Schleper C."/>
            <person name="Guy L."/>
            <person name="Ettema T.J."/>
        </authorList>
    </citation>
    <scope>NUCLEOTIDE SEQUENCE</scope>
</reference>
<accession>A0A0F9IH81</accession>
<evidence type="ECO:0000313" key="1">
    <source>
        <dbReference type="EMBL" id="KKM19124.1"/>
    </source>
</evidence>
<organism evidence="1">
    <name type="scientific">marine sediment metagenome</name>
    <dbReference type="NCBI Taxonomy" id="412755"/>
    <lineage>
        <taxon>unclassified sequences</taxon>
        <taxon>metagenomes</taxon>
        <taxon>ecological metagenomes</taxon>
    </lineage>
</organism>
<dbReference type="AlphaFoldDB" id="A0A0F9IH81"/>
<dbReference type="EMBL" id="LAZR01014061">
    <property type="protein sequence ID" value="KKM19124.1"/>
    <property type="molecule type" value="Genomic_DNA"/>
</dbReference>
<sequence length="245" mass="27741">MSPRLRRNFDTILVEGKYVKSKNHILINEKYISDTSDANRTLERVFLHELLHGITVRIVTEDKNNPHISSLQGIITQTKKVLKAGNVDIDSILEKASSKKEVTEEEAKYLGLQNPAEFISEFMTNPEFRDILASIKYKDRTVYDAFIDFIIDLVNSFGLNIPKGTAAEAGFQNILAIIDISSDGIFYDGLSSSRNPIEEKNKDVKTFNFKNVLTDASHTLGSEEEYDSIIRDLVNQGRLEIHCKL</sequence>
<comment type="caution">
    <text evidence="1">The sequence shown here is derived from an EMBL/GenBank/DDBJ whole genome shotgun (WGS) entry which is preliminary data.</text>
</comment>
<name>A0A0F9IH81_9ZZZZ</name>